<dbReference type="AlphaFoldDB" id="A0A5B8L0S5"/>
<comment type="cofactor">
    <cofactor evidence="8">
        <name>FAD</name>
        <dbReference type="ChEBI" id="CHEBI:57692"/>
    </cofactor>
    <text evidence="8">Binds 1 FAD per subunit.</text>
</comment>
<keyword evidence="11" id="KW-0472">Membrane</keyword>
<evidence type="ECO:0000256" key="4">
    <source>
        <dbReference type="ARBA" id="ARBA00022857"/>
    </source>
</evidence>
<evidence type="ECO:0000313" key="15">
    <source>
        <dbReference type="Proteomes" id="UP000321389"/>
    </source>
</evidence>
<dbReference type="RefSeq" id="WP_146299823.1">
    <property type="nucleotide sequence ID" value="NZ_CP042301.2"/>
</dbReference>
<evidence type="ECO:0000256" key="1">
    <source>
        <dbReference type="ARBA" id="ARBA00007532"/>
    </source>
</evidence>
<accession>A0A5B8L0S5</accession>
<evidence type="ECO:0000256" key="2">
    <source>
        <dbReference type="ARBA" id="ARBA00022630"/>
    </source>
</evidence>
<feature type="binding site" evidence="8">
    <location>
        <begin position="178"/>
        <end position="185"/>
    </location>
    <ligand>
        <name>NAD(+)</name>
        <dbReference type="ChEBI" id="CHEBI:57540"/>
    </ligand>
</feature>
<evidence type="ECO:0000256" key="7">
    <source>
        <dbReference type="ARBA" id="ARBA00023284"/>
    </source>
</evidence>
<evidence type="ECO:0000256" key="9">
    <source>
        <dbReference type="PIRSR" id="PIRSR000350-4"/>
    </source>
</evidence>
<feature type="binding site" evidence="8">
    <location>
        <position position="53"/>
    </location>
    <ligand>
        <name>FAD</name>
        <dbReference type="ChEBI" id="CHEBI:57692"/>
    </ligand>
</feature>
<keyword evidence="6" id="KW-1015">Disulfide bond</keyword>
<keyword evidence="3 8" id="KW-0274">FAD</keyword>
<dbReference type="Pfam" id="PF02852">
    <property type="entry name" value="Pyr_redox_dim"/>
    <property type="match status" value="1"/>
</dbReference>
<dbReference type="InterPro" id="IPR036188">
    <property type="entry name" value="FAD/NAD-bd_sf"/>
</dbReference>
<dbReference type="OrthoDB" id="9781772at2"/>
<feature type="binding site" evidence="8">
    <location>
        <position position="269"/>
    </location>
    <ligand>
        <name>NAD(+)</name>
        <dbReference type="ChEBI" id="CHEBI:57540"/>
    </ligand>
</feature>
<dbReference type="GO" id="GO:0016668">
    <property type="term" value="F:oxidoreductase activity, acting on a sulfur group of donors, NAD(P) as acceptor"/>
    <property type="evidence" value="ECO:0007669"/>
    <property type="project" value="InterPro"/>
</dbReference>
<dbReference type="InterPro" id="IPR012999">
    <property type="entry name" value="Pyr_OxRdtase_I_AS"/>
</dbReference>
<keyword evidence="8" id="KW-0520">NAD</keyword>
<keyword evidence="4" id="KW-0521">NADP</keyword>
<dbReference type="KEGG" id="niy:FQ775_12765"/>
<dbReference type="PANTHER" id="PTHR43014">
    <property type="entry name" value="MERCURIC REDUCTASE"/>
    <property type="match status" value="1"/>
</dbReference>
<feature type="binding site" evidence="8">
    <location>
        <begin position="141"/>
        <end position="143"/>
    </location>
    <ligand>
        <name>FAD</name>
        <dbReference type="ChEBI" id="CHEBI:57692"/>
    </ligand>
</feature>
<reference evidence="14" key="1">
    <citation type="submission" date="2020-04" db="EMBL/GenBank/DDBJ databases">
        <title>Nitratireductor sp. nov. isolated from mangrove soil.</title>
        <authorList>
            <person name="Ye Y."/>
        </authorList>
    </citation>
    <scope>NUCLEOTIDE SEQUENCE</scope>
    <source>
        <strain evidence="14">SY7</strain>
    </source>
</reference>
<dbReference type="Gene3D" id="3.30.390.30">
    <property type="match status" value="1"/>
</dbReference>
<evidence type="ECO:0000256" key="10">
    <source>
        <dbReference type="RuleBase" id="RU003691"/>
    </source>
</evidence>
<keyword evidence="7 10" id="KW-0676">Redox-active center</keyword>
<evidence type="ECO:0000256" key="6">
    <source>
        <dbReference type="ARBA" id="ARBA00023157"/>
    </source>
</evidence>
<keyword evidence="2 10" id="KW-0285">Flavoprotein</keyword>
<evidence type="ECO:0000256" key="5">
    <source>
        <dbReference type="ARBA" id="ARBA00023002"/>
    </source>
</evidence>
<dbReference type="PRINTS" id="PR00411">
    <property type="entry name" value="PNDRDTASEI"/>
</dbReference>
<keyword evidence="11" id="KW-1133">Transmembrane helix</keyword>
<dbReference type="SUPFAM" id="SSF55424">
    <property type="entry name" value="FAD/NAD-linked reductases, dimerisation (C-terminal) domain"/>
    <property type="match status" value="1"/>
</dbReference>
<dbReference type="Pfam" id="PF07992">
    <property type="entry name" value="Pyr_redox_2"/>
    <property type="match status" value="1"/>
</dbReference>
<sequence length="476" mass="51096">MTTVLKPDICVIGAGSGGLSVAAAAAAFGVSVVLIEKGKMGGDCLNYGCVPSKAMIAAGKQAEAMRHASAFGIADVDPQVDFKAVNRHVRSVIAAIAPNDSVERFTALGVQVIQAEARFADARTVAAAEYEIRARRFVVATGSSALVPPIPGLNTVDYLTNETIFEQSRKPRRLIIVGGGPIGMELAQAHRRLGAEVVVVEAFSVLGKDDPEAAALVIDRLRSEGVDIRENTKVVAVERRGKTGVRVQVETADGEPDTIDGTHLLVAVGRAANVDGLGLDAAGIEHDRKGIKVDAKLRTSNRRAYAIGDVAGGLQFTHVAGYHAGLVIRSMLFRLPAREDRSIIPWVTYTDPELAQVGLSEAEARKAGRDFRILRWPYAENDRAQAERKTSGFIKLIADKRGRLLGVTIVGANAGEMINFWALALTKGLKLRDVTAYVPPYPTMSEIGKRAAIAFFSPATRKLWVRRLIAFLRLFG</sequence>
<dbReference type="InterPro" id="IPR016156">
    <property type="entry name" value="FAD/NAD-linked_Rdtase_dimer_sf"/>
</dbReference>
<dbReference type="FunFam" id="3.30.390.30:FF:000001">
    <property type="entry name" value="Dihydrolipoyl dehydrogenase"/>
    <property type="match status" value="1"/>
</dbReference>
<dbReference type="InterPro" id="IPR001100">
    <property type="entry name" value="Pyr_nuc-diS_OxRdtase"/>
</dbReference>
<dbReference type="Proteomes" id="UP000321389">
    <property type="component" value="Chromosome"/>
</dbReference>
<evidence type="ECO:0000256" key="11">
    <source>
        <dbReference type="SAM" id="Phobius"/>
    </source>
</evidence>
<evidence type="ECO:0000256" key="3">
    <source>
        <dbReference type="ARBA" id="ARBA00022827"/>
    </source>
</evidence>
<gene>
    <name evidence="14" type="ORF">FQ775_12765</name>
</gene>
<keyword evidence="15" id="KW-1185">Reference proteome</keyword>
<feature type="domain" description="Pyridine nucleotide-disulphide oxidoreductase dimerisation" evidence="12">
    <location>
        <begin position="344"/>
        <end position="451"/>
    </location>
</feature>
<organism evidence="14 15">
    <name type="scientific">Nitratireductor mangrovi</name>
    <dbReference type="NCBI Taxonomy" id="2599600"/>
    <lineage>
        <taxon>Bacteria</taxon>
        <taxon>Pseudomonadati</taxon>
        <taxon>Pseudomonadota</taxon>
        <taxon>Alphaproteobacteria</taxon>
        <taxon>Hyphomicrobiales</taxon>
        <taxon>Phyllobacteriaceae</taxon>
        <taxon>Nitratireductor</taxon>
    </lineage>
</organism>
<feature type="transmembrane region" description="Helical" evidence="11">
    <location>
        <begin position="12"/>
        <end position="35"/>
    </location>
</feature>
<dbReference type="Gene3D" id="3.50.50.60">
    <property type="entry name" value="FAD/NAD(P)-binding domain"/>
    <property type="match status" value="2"/>
</dbReference>
<dbReference type="EMBL" id="CP042301">
    <property type="protein sequence ID" value="QDZ01178.1"/>
    <property type="molecule type" value="Genomic_DNA"/>
</dbReference>
<proteinExistence type="inferred from homology"/>
<feature type="binding site" evidence="8">
    <location>
        <position position="201"/>
    </location>
    <ligand>
        <name>NAD(+)</name>
        <dbReference type="ChEBI" id="CHEBI:57540"/>
    </ligand>
</feature>
<evidence type="ECO:0000259" key="13">
    <source>
        <dbReference type="Pfam" id="PF07992"/>
    </source>
</evidence>
<feature type="binding site" evidence="8">
    <location>
        <position position="309"/>
    </location>
    <ligand>
        <name>FAD</name>
        <dbReference type="ChEBI" id="CHEBI:57692"/>
    </ligand>
</feature>
<feature type="disulfide bond" description="Redox-active" evidence="9">
    <location>
        <begin position="44"/>
        <end position="49"/>
    </location>
</feature>
<comment type="similarity">
    <text evidence="1 10">Belongs to the class-I pyridine nucleotide-disulfide oxidoreductase family.</text>
</comment>
<feature type="domain" description="FAD/NAD(P)-binding" evidence="13">
    <location>
        <begin position="8"/>
        <end position="323"/>
    </location>
</feature>
<dbReference type="SUPFAM" id="SSF51905">
    <property type="entry name" value="FAD/NAD(P)-binding domain"/>
    <property type="match status" value="1"/>
</dbReference>
<evidence type="ECO:0000259" key="12">
    <source>
        <dbReference type="Pfam" id="PF02852"/>
    </source>
</evidence>
<keyword evidence="11" id="KW-0812">Transmembrane</keyword>
<dbReference type="GO" id="GO:0003955">
    <property type="term" value="F:NAD(P)H dehydrogenase (quinone) activity"/>
    <property type="evidence" value="ECO:0007669"/>
    <property type="project" value="TreeGrafter"/>
</dbReference>
<dbReference type="PRINTS" id="PR00368">
    <property type="entry name" value="FADPNR"/>
</dbReference>
<dbReference type="PROSITE" id="PS00076">
    <property type="entry name" value="PYRIDINE_REDOX_1"/>
    <property type="match status" value="1"/>
</dbReference>
<evidence type="ECO:0000313" key="14">
    <source>
        <dbReference type="EMBL" id="QDZ01178.1"/>
    </source>
</evidence>
<protein>
    <submittedName>
        <fullName evidence="14">FAD-dependent oxidoreductase</fullName>
    </submittedName>
</protein>
<keyword evidence="5 10" id="KW-0560">Oxidoreductase</keyword>
<dbReference type="GO" id="GO:0050660">
    <property type="term" value="F:flavin adenine dinucleotide binding"/>
    <property type="evidence" value="ECO:0007669"/>
    <property type="project" value="TreeGrafter"/>
</dbReference>
<dbReference type="PIRSF" id="PIRSF000350">
    <property type="entry name" value="Mercury_reductase_MerA"/>
    <property type="match status" value="1"/>
</dbReference>
<dbReference type="InterPro" id="IPR004099">
    <property type="entry name" value="Pyr_nucl-diS_OxRdtase_dimer"/>
</dbReference>
<dbReference type="InterPro" id="IPR023753">
    <property type="entry name" value="FAD/NAD-binding_dom"/>
</dbReference>
<keyword evidence="8" id="KW-0547">Nucleotide-binding</keyword>
<evidence type="ECO:0000256" key="8">
    <source>
        <dbReference type="PIRSR" id="PIRSR000350-3"/>
    </source>
</evidence>
<name>A0A5B8L0S5_9HYPH</name>
<dbReference type="PANTHER" id="PTHR43014:SF2">
    <property type="entry name" value="MERCURIC REDUCTASE"/>
    <property type="match status" value="1"/>
</dbReference>